<sequence>MGKLLYSSAAIEIGFEDRALAHIQLVISAKLRRGEKFFFSWQDNASVGSGRSSIWLEQSIPLYFKFSGSKPVAINRDWLNALIATANSNSGLAFLPEPGAGTGMTPLPKSHV</sequence>
<dbReference type="InterPro" id="IPR057204">
    <property type="entry name" value="DUF7882"/>
</dbReference>
<keyword evidence="3" id="KW-1185">Reference proteome</keyword>
<feature type="domain" description="DUF7882" evidence="1">
    <location>
        <begin position="1"/>
        <end position="97"/>
    </location>
</feature>
<name>A0ABV2QR11_9MICO</name>
<dbReference type="Pfam" id="PF25355">
    <property type="entry name" value="DUF7882"/>
    <property type="match status" value="1"/>
</dbReference>
<reference evidence="2 3" key="1">
    <citation type="submission" date="2024-06" db="EMBL/GenBank/DDBJ databases">
        <title>Sorghum-associated microbial communities from plants grown in Nebraska, USA.</title>
        <authorList>
            <person name="Schachtman D."/>
        </authorList>
    </citation>
    <scope>NUCLEOTIDE SEQUENCE [LARGE SCALE GENOMIC DNA]</scope>
    <source>
        <strain evidence="2 3">2857</strain>
    </source>
</reference>
<dbReference type="EMBL" id="JBEPSJ010000002">
    <property type="protein sequence ID" value="MET4582928.1"/>
    <property type="molecule type" value="Genomic_DNA"/>
</dbReference>
<comment type="caution">
    <text evidence="2">The sequence shown here is derived from an EMBL/GenBank/DDBJ whole genome shotgun (WGS) entry which is preliminary data.</text>
</comment>
<proteinExistence type="predicted"/>
<dbReference type="Proteomes" id="UP001549257">
    <property type="component" value="Unassembled WGS sequence"/>
</dbReference>
<evidence type="ECO:0000313" key="2">
    <source>
        <dbReference type="EMBL" id="MET4582928.1"/>
    </source>
</evidence>
<dbReference type="RefSeq" id="WP_354025081.1">
    <property type="nucleotide sequence ID" value="NZ_JBEPSJ010000002.1"/>
</dbReference>
<evidence type="ECO:0000259" key="1">
    <source>
        <dbReference type="Pfam" id="PF25355"/>
    </source>
</evidence>
<gene>
    <name evidence="2" type="ORF">ABIE21_002438</name>
</gene>
<evidence type="ECO:0000313" key="3">
    <source>
        <dbReference type="Proteomes" id="UP001549257"/>
    </source>
</evidence>
<organism evidence="2 3">
    <name type="scientific">Conyzicola nivalis</name>
    <dbReference type="NCBI Taxonomy" id="1477021"/>
    <lineage>
        <taxon>Bacteria</taxon>
        <taxon>Bacillati</taxon>
        <taxon>Actinomycetota</taxon>
        <taxon>Actinomycetes</taxon>
        <taxon>Micrococcales</taxon>
        <taxon>Microbacteriaceae</taxon>
        <taxon>Conyzicola</taxon>
    </lineage>
</organism>
<accession>A0ABV2QR11</accession>
<protein>
    <recommendedName>
        <fullName evidence="1">DUF7882 domain-containing protein</fullName>
    </recommendedName>
</protein>